<dbReference type="GO" id="GO:0008168">
    <property type="term" value="F:methyltransferase activity"/>
    <property type="evidence" value="ECO:0007669"/>
    <property type="project" value="UniProtKB-KW"/>
</dbReference>
<name>A0A1J5RCY5_9ZZZZ</name>
<organism evidence="1">
    <name type="scientific">mine drainage metagenome</name>
    <dbReference type="NCBI Taxonomy" id="410659"/>
    <lineage>
        <taxon>unclassified sequences</taxon>
        <taxon>metagenomes</taxon>
        <taxon>ecological metagenomes</taxon>
    </lineage>
</organism>
<proteinExistence type="predicted"/>
<dbReference type="InterPro" id="IPR029063">
    <property type="entry name" value="SAM-dependent_MTases_sf"/>
</dbReference>
<comment type="caution">
    <text evidence="1">The sequence shown here is derived from an EMBL/GenBank/DDBJ whole genome shotgun (WGS) entry which is preliminary data.</text>
</comment>
<evidence type="ECO:0000313" key="1">
    <source>
        <dbReference type="EMBL" id="OIQ89871.1"/>
    </source>
</evidence>
<dbReference type="PANTHER" id="PTHR43861">
    <property type="entry name" value="TRANS-ACONITATE 2-METHYLTRANSFERASE-RELATED"/>
    <property type="match status" value="1"/>
</dbReference>
<dbReference type="CDD" id="cd02440">
    <property type="entry name" value="AdoMet_MTases"/>
    <property type="match status" value="1"/>
</dbReference>
<dbReference type="GO" id="GO:0032259">
    <property type="term" value="P:methylation"/>
    <property type="evidence" value="ECO:0007669"/>
    <property type="project" value="UniProtKB-KW"/>
</dbReference>
<keyword evidence="1" id="KW-0808">Transferase</keyword>
<dbReference type="Pfam" id="PF13489">
    <property type="entry name" value="Methyltransf_23"/>
    <property type="match status" value="1"/>
</dbReference>
<dbReference type="SUPFAM" id="SSF53335">
    <property type="entry name" value="S-adenosyl-L-methionine-dependent methyltransferases"/>
    <property type="match status" value="1"/>
</dbReference>
<reference evidence="1" key="1">
    <citation type="submission" date="2016-10" db="EMBL/GenBank/DDBJ databases">
        <title>Sequence of Gallionella enrichment culture.</title>
        <authorList>
            <person name="Poehlein A."/>
            <person name="Muehling M."/>
            <person name="Daniel R."/>
        </authorList>
    </citation>
    <scope>NUCLEOTIDE SEQUENCE</scope>
</reference>
<accession>A0A1J5RCY5</accession>
<dbReference type="PANTHER" id="PTHR43861:SF1">
    <property type="entry name" value="TRANS-ACONITATE 2-METHYLTRANSFERASE"/>
    <property type="match status" value="1"/>
</dbReference>
<dbReference type="EMBL" id="MLJW01000313">
    <property type="protein sequence ID" value="OIQ89871.1"/>
    <property type="molecule type" value="Genomic_DNA"/>
</dbReference>
<sequence>MAATRPPEGHWVRRTAVAAAAPYRTSSRFAWHFARAKLKRDPVFAGMLRLGLISGSSRIADLGCGQGLLAAWMHAALARFDAGDWPPAWPAPPRDARWHGIELMPRDVARARAALGDKADIEQGDVRVAPLGTVDTVVILDVLHYFDSSAQDALLRRVYASLAPTGVLLLRVANAAAGWRFRFGNWVDRTAARLRGHRAPPVHCRALPDWLQALHALGFAAEAVPMSEGTPFANVLLVARKPALASSPHS</sequence>
<gene>
    <name evidence="1" type="ORF">GALL_282420</name>
</gene>
<protein>
    <submittedName>
        <fullName evidence="1">Methyltransferase domain protein</fullName>
    </submittedName>
</protein>
<dbReference type="AlphaFoldDB" id="A0A1J5RCY5"/>
<dbReference type="Gene3D" id="3.40.50.150">
    <property type="entry name" value="Vaccinia Virus protein VP39"/>
    <property type="match status" value="1"/>
</dbReference>
<keyword evidence="1" id="KW-0489">Methyltransferase</keyword>